<dbReference type="PANTHER" id="PTHR43558:SF6">
    <property type="entry name" value="REDUCTASE, PUTATIVE (AFU_ORTHOLOGUE AFUA_3G10540)-RELATED"/>
    <property type="match status" value="1"/>
</dbReference>
<evidence type="ECO:0000313" key="3">
    <source>
        <dbReference type="Proteomes" id="UP001218188"/>
    </source>
</evidence>
<dbReference type="Proteomes" id="UP001218188">
    <property type="component" value="Unassembled WGS sequence"/>
</dbReference>
<feature type="region of interest" description="Disordered" evidence="1">
    <location>
        <begin position="113"/>
        <end position="136"/>
    </location>
</feature>
<accession>A0AAD6WLB7</accession>
<comment type="caution">
    <text evidence="2">The sequence shown here is derived from an EMBL/GenBank/DDBJ whole genome shotgun (WGS) entry which is preliminary data.</text>
</comment>
<feature type="compositionally biased region" description="Basic and acidic residues" evidence="1">
    <location>
        <begin position="125"/>
        <end position="136"/>
    </location>
</feature>
<dbReference type="AlphaFoldDB" id="A0AAD6WLB7"/>
<sequence>MSGLVYTANASSRPVLSTVAPHALREILSNPGASKTQVARATIEYQLECYNNYILAPSKTFSGVPSLVDVLAAKIPQTVDGLDEIPDLILSQHIWRWHRITYPLFRKALTRLESASDGPPKKRQKSEPRTGTTDKDVDECRLRCRLPDVRQTNASRTIVRPTNLPGYQVLSGKRAPQIEIQPSAAGFKSTFDRLSDGLLKGLDWKNVFIAGGIVLGALLAVRTQPGIAAQWVSSDVEVYLYGLGLEAANAKLEHLFKTFRANLPRGTPTLVVRNSKTVTFYSRYPLRRVQVVLKLVKSPRAVLLNFDLDVCAMGWDGSELWMLPRTARALETGFNVFTMNLIQGHYLSERRATQEQRVFKYANRGYGIRILPSYVASLEESKTKLDNISRDEVLFKLDMDKIAEASRVWTQKVIKKCYSYTSTGRVSHSDLDNKHQLSAEPQGRSCLSGFSLFMRHVALWDWEQTGDLVIDEKHWASTDYGDAPDDPALSYTWGKDFNIPDFKHQIDVFNLRQITDWLSDESFLDHHELEYEYEGFLQVKMDYDEFKAAKRLTYATTAAGVLKRTHDIVLPVLLPANFAVFANQLVADAQAAAGLNVASILTPAVVSTNHDAQSGAEVIFLWRIGREMMWQQLDRRIDEYADFVSNSTRNSAQVGRVFEVLYAFYRINDRTVGTCQEVRLLTQVSKRAIRPAIEDEFDAFARWVGRQPIFVDKFYNHTVSLDRIEGQISDEEGE</sequence>
<evidence type="ECO:0000313" key="2">
    <source>
        <dbReference type="EMBL" id="KAJ7016580.1"/>
    </source>
</evidence>
<protein>
    <submittedName>
        <fullName evidence="2">Uncharacterized protein</fullName>
    </submittedName>
</protein>
<gene>
    <name evidence="2" type="ORF">C8F04DRAFT_1281023</name>
</gene>
<proteinExistence type="predicted"/>
<reference evidence="2" key="1">
    <citation type="submission" date="2023-03" db="EMBL/GenBank/DDBJ databases">
        <title>Massive genome expansion in bonnet fungi (Mycena s.s.) driven by repeated elements and novel gene families across ecological guilds.</title>
        <authorList>
            <consortium name="Lawrence Berkeley National Laboratory"/>
            <person name="Harder C.B."/>
            <person name="Miyauchi S."/>
            <person name="Viragh M."/>
            <person name="Kuo A."/>
            <person name="Thoen E."/>
            <person name="Andreopoulos B."/>
            <person name="Lu D."/>
            <person name="Skrede I."/>
            <person name="Drula E."/>
            <person name="Henrissat B."/>
            <person name="Morin E."/>
            <person name="Kohler A."/>
            <person name="Barry K."/>
            <person name="LaButti K."/>
            <person name="Morin E."/>
            <person name="Salamov A."/>
            <person name="Lipzen A."/>
            <person name="Mereny Z."/>
            <person name="Hegedus B."/>
            <person name="Baldrian P."/>
            <person name="Stursova M."/>
            <person name="Weitz H."/>
            <person name="Taylor A."/>
            <person name="Grigoriev I.V."/>
            <person name="Nagy L.G."/>
            <person name="Martin F."/>
            <person name="Kauserud H."/>
        </authorList>
    </citation>
    <scope>NUCLEOTIDE SEQUENCE</scope>
    <source>
        <strain evidence="2">CBHHK200</strain>
    </source>
</reference>
<dbReference type="InterPro" id="IPR053354">
    <property type="entry name" value="MGDG_epimerase"/>
</dbReference>
<dbReference type="PANTHER" id="PTHR43558">
    <property type="entry name" value="REDUCTASE, PUTATIVE (AFU_ORTHOLOGUE AFUA_3G10540)-RELATED"/>
    <property type="match status" value="1"/>
</dbReference>
<dbReference type="EMBL" id="JARJCM010000484">
    <property type="protein sequence ID" value="KAJ7016580.1"/>
    <property type="molecule type" value="Genomic_DNA"/>
</dbReference>
<keyword evidence="3" id="KW-1185">Reference proteome</keyword>
<evidence type="ECO:0000256" key="1">
    <source>
        <dbReference type="SAM" id="MobiDB-lite"/>
    </source>
</evidence>
<organism evidence="2 3">
    <name type="scientific">Mycena alexandri</name>
    <dbReference type="NCBI Taxonomy" id="1745969"/>
    <lineage>
        <taxon>Eukaryota</taxon>
        <taxon>Fungi</taxon>
        <taxon>Dikarya</taxon>
        <taxon>Basidiomycota</taxon>
        <taxon>Agaricomycotina</taxon>
        <taxon>Agaricomycetes</taxon>
        <taxon>Agaricomycetidae</taxon>
        <taxon>Agaricales</taxon>
        <taxon>Marasmiineae</taxon>
        <taxon>Mycenaceae</taxon>
        <taxon>Mycena</taxon>
    </lineage>
</organism>
<name>A0AAD6WLB7_9AGAR</name>